<evidence type="ECO:0000256" key="1">
    <source>
        <dbReference type="ARBA" id="ARBA00004173"/>
    </source>
</evidence>
<keyword evidence="2" id="KW-0809">Transit peptide</keyword>
<protein>
    <recommendedName>
        <fullName evidence="7">Large ribosomal subunit protein mL54</fullName>
    </recommendedName>
</protein>
<dbReference type="InterPro" id="IPR013870">
    <property type="entry name" value="Ribosomal_mL54"/>
</dbReference>
<keyword evidence="4" id="KW-0496">Mitochondrion</keyword>
<dbReference type="OMA" id="QYWRYIR"/>
<keyword evidence="3 9" id="KW-0689">Ribosomal protein</keyword>
<evidence type="ECO:0000256" key="7">
    <source>
        <dbReference type="ARBA" id="ARBA00035179"/>
    </source>
</evidence>
<dbReference type="AlphaFoldDB" id="A0A8B7NUI7"/>
<comment type="subcellular location">
    <subcellularLocation>
        <location evidence="1">Mitochondrion</location>
    </subcellularLocation>
</comment>
<reference evidence="9 10" key="1">
    <citation type="submission" date="2025-04" db="UniProtKB">
        <authorList>
            <consortium name="RefSeq"/>
        </authorList>
    </citation>
    <scope>IDENTIFICATION</scope>
    <source>
        <tissue evidence="9 10">Whole organism</tissue>
    </source>
</reference>
<name>A0A8B7NUI7_HYAAZ</name>
<evidence type="ECO:0000313" key="8">
    <source>
        <dbReference type="Proteomes" id="UP000694843"/>
    </source>
</evidence>
<comment type="similarity">
    <text evidence="6">Belongs to the mitochondrion-specific ribosomal protein mL54 family.</text>
</comment>
<dbReference type="CTD" id="116541"/>
<keyword evidence="8" id="KW-1185">Reference proteome</keyword>
<dbReference type="RefSeq" id="XP_018017380.1">
    <property type="nucleotide sequence ID" value="XM_018161891.2"/>
</dbReference>
<gene>
    <name evidence="9 10" type="primary">LOC108673984</name>
</gene>
<dbReference type="GO" id="GO:0003735">
    <property type="term" value="F:structural constituent of ribosome"/>
    <property type="evidence" value="ECO:0007669"/>
    <property type="project" value="TreeGrafter"/>
</dbReference>
<sequence length="120" mass="13985">MLTSTVIKLLKSPCLSQISRGSQSCSIFSSAIHCIGRDGLPVETDTHKLRQYVCGSDMVKENRQDVKVKEDHEYPDWLWSLRTGHPLPLEELDPNTKYYWRRLRTLHMRNNNKIAKLRGF</sequence>
<evidence type="ECO:0000256" key="4">
    <source>
        <dbReference type="ARBA" id="ARBA00023128"/>
    </source>
</evidence>
<dbReference type="OrthoDB" id="10252718at2759"/>
<evidence type="ECO:0000256" key="3">
    <source>
        <dbReference type="ARBA" id="ARBA00022980"/>
    </source>
</evidence>
<dbReference type="KEGG" id="hazt:108673984"/>
<evidence type="ECO:0000256" key="6">
    <source>
        <dbReference type="ARBA" id="ARBA00033752"/>
    </source>
</evidence>
<accession>A0A8B7NUI7</accession>
<evidence type="ECO:0000256" key="2">
    <source>
        <dbReference type="ARBA" id="ARBA00022946"/>
    </source>
</evidence>
<dbReference type="RefSeq" id="XP_018017372.1">
    <property type="nucleotide sequence ID" value="XM_018161883.2"/>
</dbReference>
<evidence type="ECO:0000313" key="9">
    <source>
        <dbReference type="RefSeq" id="XP_018017372.1"/>
    </source>
</evidence>
<dbReference type="Proteomes" id="UP000694843">
    <property type="component" value="Unplaced"/>
</dbReference>
<dbReference type="GeneID" id="108673984"/>
<evidence type="ECO:0000256" key="5">
    <source>
        <dbReference type="ARBA" id="ARBA00023274"/>
    </source>
</evidence>
<evidence type="ECO:0000313" key="10">
    <source>
        <dbReference type="RefSeq" id="XP_018017380.1"/>
    </source>
</evidence>
<dbReference type="Pfam" id="PF08561">
    <property type="entry name" value="Ribosomal_L37"/>
    <property type="match status" value="1"/>
</dbReference>
<proteinExistence type="inferred from homology"/>
<dbReference type="PANTHER" id="PTHR28595:SF1">
    <property type="entry name" value="LARGE RIBOSOMAL SUBUNIT PROTEIN ML54"/>
    <property type="match status" value="1"/>
</dbReference>
<dbReference type="PANTHER" id="PTHR28595">
    <property type="entry name" value="39S RIBOSOMAL PROTEIN L54, MITOCHONDRIAL"/>
    <property type="match status" value="1"/>
</dbReference>
<keyword evidence="5" id="KW-0687">Ribonucleoprotein</keyword>
<dbReference type="GO" id="GO:0005762">
    <property type="term" value="C:mitochondrial large ribosomal subunit"/>
    <property type="evidence" value="ECO:0007669"/>
    <property type="project" value="TreeGrafter"/>
</dbReference>
<organism evidence="8 10">
    <name type="scientific">Hyalella azteca</name>
    <name type="common">Amphipod</name>
    <dbReference type="NCBI Taxonomy" id="294128"/>
    <lineage>
        <taxon>Eukaryota</taxon>
        <taxon>Metazoa</taxon>
        <taxon>Ecdysozoa</taxon>
        <taxon>Arthropoda</taxon>
        <taxon>Crustacea</taxon>
        <taxon>Multicrustacea</taxon>
        <taxon>Malacostraca</taxon>
        <taxon>Eumalacostraca</taxon>
        <taxon>Peracarida</taxon>
        <taxon>Amphipoda</taxon>
        <taxon>Senticaudata</taxon>
        <taxon>Talitrida</taxon>
        <taxon>Talitroidea</taxon>
        <taxon>Hyalellidae</taxon>
        <taxon>Hyalella</taxon>
    </lineage>
</organism>